<protein>
    <submittedName>
        <fullName evidence="3">Uncharacterized protein</fullName>
    </submittedName>
</protein>
<evidence type="ECO:0000313" key="3">
    <source>
        <dbReference type="EMBL" id="TWW08335.1"/>
    </source>
</evidence>
<name>A0A5C6M2K7_9PLAN</name>
<keyword evidence="2" id="KW-0732">Signal</keyword>
<feature type="compositionally biased region" description="Basic and acidic residues" evidence="1">
    <location>
        <begin position="38"/>
        <end position="57"/>
    </location>
</feature>
<reference evidence="3 4" key="2">
    <citation type="submission" date="2019-08" db="EMBL/GenBank/DDBJ databases">
        <authorList>
            <person name="Henke P."/>
        </authorList>
    </citation>
    <scope>NUCLEOTIDE SEQUENCE [LARGE SCALE GENOMIC DNA]</scope>
    <source>
        <strain evidence="3">Phe10_nw2017</strain>
    </source>
</reference>
<reference evidence="3 4" key="1">
    <citation type="submission" date="2019-08" db="EMBL/GenBank/DDBJ databases">
        <title>100 year-old enigma solved: identification of Planctomyces bekefii, the type genus and species of the phylum Planctomycetes.</title>
        <authorList>
            <person name="Svetlana D.N."/>
            <person name="Overmann J."/>
        </authorList>
    </citation>
    <scope>NUCLEOTIDE SEQUENCE [LARGE SCALE GENOMIC DNA]</scope>
    <source>
        <strain evidence="3">Phe10_nw2017</strain>
    </source>
</reference>
<sequence>MQLSPRQRALHLLALLTAITLLATLHSTSPLTAAGNTHTDEKSAPEKKSPERWEHDVQKLQQALNKRSPAPAHVVFIGSS</sequence>
<feature type="region of interest" description="Disordered" evidence="1">
    <location>
        <begin position="30"/>
        <end position="57"/>
    </location>
</feature>
<feature type="signal peptide" evidence="2">
    <location>
        <begin position="1"/>
        <end position="33"/>
    </location>
</feature>
<organism evidence="3 4">
    <name type="scientific">Planctomyces bekefii</name>
    <dbReference type="NCBI Taxonomy" id="1653850"/>
    <lineage>
        <taxon>Bacteria</taxon>
        <taxon>Pseudomonadati</taxon>
        <taxon>Planctomycetota</taxon>
        <taxon>Planctomycetia</taxon>
        <taxon>Planctomycetales</taxon>
        <taxon>Planctomycetaceae</taxon>
        <taxon>Planctomyces</taxon>
    </lineage>
</organism>
<comment type="caution">
    <text evidence="3">The sequence shown here is derived from an EMBL/GenBank/DDBJ whole genome shotgun (WGS) entry which is preliminary data.</text>
</comment>
<dbReference type="Proteomes" id="UP000321083">
    <property type="component" value="Unassembled WGS sequence"/>
</dbReference>
<accession>A0A5C6M2K7</accession>
<evidence type="ECO:0000256" key="1">
    <source>
        <dbReference type="SAM" id="MobiDB-lite"/>
    </source>
</evidence>
<keyword evidence="4" id="KW-1185">Reference proteome</keyword>
<dbReference type="EMBL" id="SRHE01000720">
    <property type="protein sequence ID" value="TWW08335.1"/>
    <property type="molecule type" value="Genomic_DNA"/>
</dbReference>
<gene>
    <name evidence="3" type="ORF">E3A20_25340</name>
</gene>
<proteinExistence type="predicted"/>
<evidence type="ECO:0000313" key="4">
    <source>
        <dbReference type="Proteomes" id="UP000321083"/>
    </source>
</evidence>
<feature type="non-terminal residue" evidence="3">
    <location>
        <position position="80"/>
    </location>
</feature>
<evidence type="ECO:0000256" key="2">
    <source>
        <dbReference type="SAM" id="SignalP"/>
    </source>
</evidence>
<feature type="chain" id="PRO_5023139497" evidence="2">
    <location>
        <begin position="34"/>
        <end position="80"/>
    </location>
</feature>
<dbReference type="AlphaFoldDB" id="A0A5C6M2K7"/>